<comment type="caution">
    <text evidence="4">The sequence shown here is derived from an EMBL/GenBank/DDBJ whole genome shotgun (WGS) entry which is preliminary data.</text>
</comment>
<evidence type="ECO:0000313" key="4">
    <source>
        <dbReference type="EMBL" id="KAJ2848376.1"/>
    </source>
</evidence>
<protein>
    <recommendedName>
        <fullName evidence="3">Glycoside hydrolase 35 catalytic domain-containing protein</fullName>
    </recommendedName>
</protein>
<keyword evidence="5" id="KW-1185">Reference proteome</keyword>
<feature type="compositionally biased region" description="Low complexity" evidence="1">
    <location>
        <begin position="67"/>
        <end position="80"/>
    </location>
</feature>
<keyword evidence="2" id="KW-0472">Membrane</keyword>
<dbReference type="Pfam" id="PF01301">
    <property type="entry name" value="Glyco_hydro_35"/>
    <property type="match status" value="1"/>
</dbReference>
<organism evidence="4 5">
    <name type="scientific">Coemansia brasiliensis</name>
    <dbReference type="NCBI Taxonomy" id="2650707"/>
    <lineage>
        <taxon>Eukaryota</taxon>
        <taxon>Fungi</taxon>
        <taxon>Fungi incertae sedis</taxon>
        <taxon>Zoopagomycota</taxon>
        <taxon>Kickxellomycotina</taxon>
        <taxon>Kickxellomycetes</taxon>
        <taxon>Kickxellales</taxon>
        <taxon>Kickxellaceae</taxon>
        <taxon>Coemansia</taxon>
    </lineage>
</organism>
<gene>
    <name evidence="4" type="ORF">IWW36_003329</name>
</gene>
<name>A0A9W8ICZ8_9FUNG</name>
<dbReference type="InterPro" id="IPR017853">
    <property type="entry name" value="GH"/>
</dbReference>
<evidence type="ECO:0000256" key="2">
    <source>
        <dbReference type="SAM" id="Phobius"/>
    </source>
</evidence>
<dbReference type="Gene3D" id="3.20.20.80">
    <property type="entry name" value="Glycosidases"/>
    <property type="match status" value="1"/>
</dbReference>
<dbReference type="AlphaFoldDB" id="A0A9W8ICZ8"/>
<feature type="domain" description="Glycoside hydrolase 35 catalytic" evidence="3">
    <location>
        <begin position="180"/>
        <end position="221"/>
    </location>
</feature>
<feature type="non-terminal residue" evidence="4">
    <location>
        <position position="221"/>
    </location>
</feature>
<dbReference type="InterPro" id="IPR031330">
    <property type="entry name" value="Gly_Hdrlase_35_cat"/>
</dbReference>
<keyword evidence="2" id="KW-1133">Transmembrane helix</keyword>
<evidence type="ECO:0000256" key="1">
    <source>
        <dbReference type="SAM" id="MobiDB-lite"/>
    </source>
</evidence>
<evidence type="ECO:0000259" key="3">
    <source>
        <dbReference type="Pfam" id="PF01301"/>
    </source>
</evidence>
<feature type="region of interest" description="Disordered" evidence="1">
    <location>
        <begin position="62"/>
        <end position="90"/>
    </location>
</feature>
<proteinExistence type="predicted"/>
<dbReference type="SUPFAM" id="SSF51445">
    <property type="entry name" value="(Trans)glycosidases"/>
    <property type="match status" value="1"/>
</dbReference>
<evidence type="ECO:0000313" key="5">
    <source>
        <dbReference type="Proteomes" id="UP001139887"/>
    </source>
</evidence>
<keyword evidence="2" id="KW-0812">Transmembrane</keyword>
<reference evidence="4" key="1">
    <citation type="submission" date="2022-07" db="EMBL/GenBank/DDBJ databases">
        <title>Phylogenomic reconstructions and comparative analyses of Kickxellomycotina fungi.</title>
        <authorList>
            <person name="Reynolds N.K."/>
            <person name="Stajich J.E."/>
            <person name="Barry K."/>
            <person name="Grigoriev I.V."/>
            <person name="Crous P."/>
            <person name="Smith M.E."/>
        </authorList>
    </citation>
    <scope>NUCLEOTIDE SEQUENCE</scope>
    <source>
        <strain evidence="4">NRRL 1566</strain>
    </source>
</reference>
<sequence length="221" mass="24623">MAGILLESGMVLVPVACAALYVVVTSNTLLTIFIIVAAATISAGVRLRYHYSSGARTDLVVTRDNHSTQSSQQRSRAQSSNKADREENEFRQTVNDARDHCSNAGNEVVHRSGPLLSEAVTCDSTKYDMELYGGALSYDHRCFYVCGRPTWILATDFDYWRIPLAFAESEKTAGITEQAKDTWRRALLQLQSLGFNAVRIRFHWGFHSPSKGQYDFSGGRD</sequence>
<dbReference type="EMBL" id="JANBUW010000175">
    <property type="protein sequence ID" value="KAJ2848376.1"/>
    <property type="molecule type" value="Genomic_DNA"/>
</dbReference>
<dbReference type="Proteomes" id="UP001139887">
    <property type="component" value="Unassembled WGS sequence"/>
</dbReference>
<accession>A0A9W8ICZ8</accession>
<dbReference type="OrthoDB" id="1657402at2759"/>
<feature type="transmembrane region" description="Helical" evidence="2">
    <location>
        <begin position="28"/>
        <end position="47"/>
    </location>
</feature>